<sequence length="97" mass="11678">MIFYLGRALVEFFLMHNLKKAGVIYSILNRLIKEEVRCYYSEVVFLGAKLNYYRGKDWQDRIRQALKIARQIGKKRLVLEIQEWLKSKKLKIDLNKL</sequence>
<reference evidence="1" key="1">
    <citation type="journal article" date="2020" name="mSystems">
        <title>Genome- and Community-Level Interaction Insights into Carbon Utilization and Element Cycling Functions of Hydrothermarchaeota in Hydrothermal Sediment.</title>
        <authorList>
            <person name="Zhou Z."/>
            <person name="Liu Y."/>
            <person name="Xu W."/>
            <person name="Pan J."/>
            <person name="Luo Z.H."/>
            <person name="Li M."/>
        </authorList>
    </citation>
    <scope>NUCLEOTIDE SEQUENCE [LARGE SCALE GENOMIC DNA]</scope>
    <source>
        <strain evidence="1">SpSt-258</strain>
    </source>
</reference>
<dbReference type="EMBL" id="DSKY01000022">
    <property type="protein sequence ID" value="HDY60072.1"/>
    <property type="molecule type" value="Genomic_DNA"/>
</dbReference>
<name>A0A7V0Z7G5_UNCW3</name>
<dbReference type="AlphaFoldDB" id="A0A7V0Z7G5"/>
<organism evidence="1">
    <name type="scientific">candidate division WOR-3 bacterium</name>
    <dbReference type="NCBI Taxonomy" id="2052148"/>
    <lineage>
        <taxon>Bacteria</taxon>
        <taxon>Bacteria division WOR-3</taxon>
    </lineage>
</organism>
<protein>
    <submittedName>
        <fullName evidence="1">Uncharacterized protein</fullName>
    </submittedName>
</protein>
<accession>A0A7V0Z7G5</accession>
<gene>
    <name evidence="1" type="ORF">ENP86_11105</name>
</gene>
<evidence type="ECO:0000313" key="1">
    <source>
        <dbReference type="EMBL" id="HDY60072.1"/>
    </source>
</evidence>
<proteinExistence type="predicted"/>
<comment type="caution">
    <text evidence="1">The sequence shown here is derived from an EMBL/GenBank/DDBJ whole genome shotgun (WGS) entry which is preliminary data.</text>
</comment>